<gene>
    <name evidence="2" type="ORF">SI7747_02001941</name>
</gene>
<feature type="compositionally biased region" description="Basic and acidic residues" evidence="1">
    <location>
        <begin position="8"/>
        <end position="18"/>
    </location>
</feature>
<reference evidence="2 3" key="1">
    <citation type="submission" date="2019-12" db="EMBL/GenBank/DDBJ databases">
        <authorList>
            <person name="Scholz U."/>
            <person name="Mascher M."/>
            <person name="Fiebig A."/>
        </authorList>
    </citation>
    <scope>NUCLEOTIDE SEQUENCE</scope>
</reference>
<evidence type="ECO:0000313" key="2">
    <source>
        <dbReference type="EMBL" id="CAA2615691.1"/>
    </source>
</evidence>
<dbReference type="EMBL" id="LR743589">
    <property type="protein sequence ID" value="CAA2615691.1"/>
    <property type="molecule type" value="Genomic_DNA"/>
</dbReference>
<proteinExistence type="predicted"/>
<feature type="region of interest" description="Disordered" evidence="1">
    <location>
        <begin position="1"/>
        <end position="40"/>
    </location>
</feature>
<evidence type="ECO:0000256" key="1">
    <source>
        <dbReference type="SAM" id="MobiDB-lite"/>
    </source>
</evidence>
<dbReference type="EMBL" id="CACRZD030000002">
    <property type="protein sequence ID" value="CAA6655401.1"/>
    <property type="molecule type" value="Genomic_DNA"/>
</dbReference>
<dbReference type="AlphaFoldDB" id="A0A7I8ICQ4"/>
<evidence type="ECO:0000313" key="3">
    <source>
        <dbReference type="Proteomes" id="UP001189122"/>
    </source>
</evidence>
<keyword evidence="3" id="KW-1185">Reference proteome</keyword>
<organism evidence="2">
    <name type="scientific">Spirodela intermedia</name>
    <name type="common">Intermediate duckweed</name>
    <dbReference type="NCBI Taxonomy" id="51605"/>
    <lineage>
        <taxon>Eukaryota</taxon>
        <taxon>Viridiplantae</taxon>
        <taxon>Streptophyta</taxon>
        <taxon>Embryophyta</taxon>
        <taxon>Tracheophyta</taxon>
        <taxon>Spermatophyta</taxon>
        <taxon>Magnoliopsida</taxon>
        <taxon>Liliopsida</taxon>
        <taxon>Araceae</taxon>
        <taxon>Lemnoideae</taxon>
        <taxon>Spirodela</taxon>
    </lineage>
</organism>
<name>A0A7I8ICQ4_SPIIN</name>
<accession>A0A7I8ICQ4</accession>
<sequence>MLTGASKGRGEREREREVGGQGRGGRGDIWRRGKGRWWQP</sequence>
<dbReference type="Proteomes" id="UP001189122">
    <property type="component" value="Unassembled WGS sequence"/>
</dbReference>
<protein>
    <submittedName>
        <fullName evidence="2">Uncharacterized protein</fullName>
    </submittedName>
</protein>